<dbReference type="Pfam" id="PF11127">
    <property type="entry name" value="YgaP-like_TM"/>
    <property type="match status" value="1"/>
</dbReference>
<feature type="domain" description="Inner membrane protein YgaP-like transmembrane" evidence="2">
    <location>
        <begin position="1"/>
        <end position="65"/>
    </location>
</feature>
<organism evidence="3 4">
    <name type="scientific">Spirochaeta isovalerica</name>
    <dbReference type="NCBI Taxonomy" id="150"/>
    <lineage>
        <taxon>Bacteria</taxon>
        <taxon>Pseudomonadati</taxon>
        <taxon>Spirochaetota</taxon>
        <taxon>Spirochaetia</taxon>
        <taxon>Spirochaetales</taxon>
        <taxon>Spirochaetaceae</taxon>
        <taxon>Spirochaeta</taxon>
    </lineage>
</organism>
<keyword evidence="1" id="KW-0812">Transmembrane</keyword>
<dbReference type="Proteomes" id="UP000587760">
    <property type="component" value="Unassembled WGS sequence"/>
</dbReference>
<reference evidence="3 4" key="1">
    <citation type="submission" date="2020-08" db="EMBL/GenBank/DDBJ databases">
        <title>Genomic Encyclopedia of Type Strains, Phase IV (KMG-IV): sequencing the most valuable type-strain genomes for metagenomic binning, comparative biology and taxonomic classification.</title>
        <authorList>
            <person name="Goeker M."/>
        </authorList>
    </citation>
    <scope>NUCLEOTIDE SEQUENCE [LARGE SCALE GENOMIC DNA]</scope>
    <source>
        <strain evidence="3 4">DSM 2461</strain>
    </source>
</reference>
<keyword evidence="4" id="KW-1185">Reference proteome</keyword>
<evidence type="ECO:0000259" key="2">
    <source>
        <dbReference type="Pfam" id="PF11127"/>
    </source>
</evidence>
<dbReference type="EMBL" id="JACHGJ010000004">
    <property type="protein sequence ID" value="MBB6480658.1"/>
    <property type="molecule type" value="Genomic_DNA"/>
</dbReference>
<protein>
    <recommendedName>
        <fullName evidence="2">Inner membrane protein YgaP-like transmembrane domain-containing protein</fullName>
    </recommendedName>
</protein>
<evidence type="ECO:0000313" key="3">
    <source>
        <dbReference type="EMBL" id="MBB6480658.1"/>
    </source>
</evidence>
<feature type="transmembrane region" description="Helical" evidence="1">
    <location>
        <begin position="34"/>
        <end position="56"/>
    </location>
</feature>
<comment type="caution">
    <text evidence="3">The sequence shown here is derived from an EMBL/GenBank/DDBJ whole genome shotgun (WGS) entry which is preliminary data.</text>
</comment>
<keyword evidence="1" id="KW-1133">Transmembrane helix</keyword>
<sequence length="66" mass="7286">MKNMGKTDRLIRFVAGIILIAAAVYLQISSGRLWWLGIPGGIFLGTSLLSFCPLYLPFKINTGKKD</sequence>
<feature type="transmembrane region" description="Helical" evidence="1">
    <location>
        <begin position="10"/>
        <end position="28"/>
    </location>
</feature>
<proteinExistence type="predicted"/>
<evidence type="ECO:0000256" key="1">
    <source>
        <dbReference type="SAM" id="Phobius"/>
    </source>
</evidence>
<name>A0A841RDE1_9SPIO</name>
<evidence type="ECO:0000313" key="4">
    <source>
        <dbReference type="Proteomes" id="UP000587760"/>
    </source>
</evidence>
<keyword evidence="1" id="KW-0472">Membrane</keyword>
<dbReference type="AlphaFoldDB" id="A0A841RDE1"/>
<dbReference type="RefSeq" id="WP_184746928.1">
    <property type="nucleotide sequence ID" value="NZ_JACHGJ010000004.1"/>
</dbReference>
<accession>A0A841RDE1</accession>
<gene>
    <name evidence="3" type="ORF">HNR50_002331</name>
</gene>
<dbReference type="InterPro" id="IPR021309">
    <property type="entry name" value="YgaP-like_TM"/>
</dbReference>